<organism evidence="1 3">
    <name type="scientific">Corynebacterium variabile</name>
    <dbReference type="NCBI Taxonomy" id="1727"/>
    <lineage>
        <taxon>Bacteria</taxon>
        <taxon>Bacillati</taxon>
        <taxon>Actinomycetota</taxon>
        <taxon>Actinomycetes</taxon>
        <taxon>Mycobacteriales</taxon>
        <taxon>Corynebacteriaceae</taxon>
        <taxon>Corynebacterium</taxon>
    </lineage>
</organism>
<accession>A0A0X8XW65</accession>
<evidence type="ECO:0000313" key="2">
    <source>
        <dbReference type="EMBL" id="GEC85733.1"/>
    </source>
</evidence>
<dbReference type="OrthoDB" id="163636at2"/>
<protein>
    <submittedName>
        <fullName evidence="1">Thiamine biosynthesis protein ThiS</fullName>
    </submittedName>
</protein>
<dbReference type="Gene3D" id="3.10.20.30">
    <property type="match status" value="1"/>
</dbReference>
<dbReference type="InterPro" id="IPR010035">
    <property type="entry name" value="Thi_S"/>
</dbReference>
<sequence length="71" mass="7366">MTVTVNGKPHDYADGATVADVILDITGHAHDDDQLGVAVALDAAVVPRSRWASTPVPEDAEIEIITAMQGG</sequence>
<reference evidence="1" key="2">
    <citation type="submission" date="2015-11" db="EMBL/GenBank/DDBJ databases">
        <authorList>
            <person name="Zhang Y."/>
            <person name="Guo Z."/>
        </authorList>
    </citation>
    <scope>NUCLEOTIDE SEQUENCE [LARGE SCALE GENOMIC DNA]</scope>
    <source>
        <strain evidence="1">Mu292</strain>
    </source>
</reference>
<dbReference type="InterPro" id="IPR003749">
    <property type="entry name" value="ThiS/MoaD-like"/>
</dbReference>
<dbReference type="PANTHER" id="PTHR34472">
    <property type="entry name" value="SULFUR CARRIER PROTEIN THIS"/>
    <property type="match status" value="1"/>
</dbReference>
<name>A0A0X8XW65_9CORY</name>
<dbReference type="CDD" id="cd00565">
    <property type="entry name" value="Ubl_ThiS"/>
    <property type="match status" value="1"/>
</dbReference>
<dbReference type="NCBIfam" id="TIGR01683">
    <property type="entry name" value="thiS"/>
    <property type="match status" value="1"/>
</dbReference>
<evidence type="ECO:0000313" key="1">
    <source>
        <dbReference type="EMBL" id="CUU65225.1"/>
    </source>
</evidence>
<dbReference type="PANTHER" id="PTHR34472:SF1">
    <property type="entry name" value="SULFUR CARRIER PROTEIN THIS"/>
    <property type="match status" value="1"/>
</dbReference>
<dbReference type="InterPro" id="IPR012675">
    <property type="entry name" value="Beta-grasp_dom_sf"/>
</dbReference>
<reference evidence="3" key="1">
    <citation type="submission" date="2015-11" db="EMBL/GenBank/DDBJ databases">
        <authorList>
            <person name="Dugat-Bony E."/>
        </authorList>
    </citation>
    <scope>NUCLEOTIDE SEQUENCE [LARGE SCALE GENOMIC DNA]</scope>
    <source>
        <strain evidence="3">Mu292</strain>
    </source>
</reference>
<evidence type="ECO:0000313" key="3">
    <source>
        <dbReference type="Proteomes" id="UP000182498"/>
    </source>
</evidence>
<reference evidence="2 4" key="3">
    <citation type="submission" date="2019-06" db="EMBL/GenBank/DDBJ databases">
        <title>Whole genome shotgun sequence of Corynebacterium variabile NBRC 15286.</title>
        <authorList>
            <person name="Hosoyama A."/>
            <person name="Uohara A."/>
            <person name="Ohji S."/>
            <person name="Ichikawa N."/>
        </authorList>
    </citation>
    <scope>NUCLEOTIDE SEQUENCE [LARGE SCALE GENOMIC DNA]</scope>
    <source>
        <strain evidence="2 4">NBRC 15286</strain>
    </source>
</reference>
<dbReference type="EMBL" id="BJNT01000007">
    <property type="protein sequence ID" value="GEC85733.1"/>
    <property type="molecule type" value="Genomic_DNA"/>
</dbReference>
<dbReference type="Proteomes" id="UP000182498">
    <property type="component" value="Unassembled WGS sequence"/>
</dbReference>
<keyword evidence="3" id="KW-1185">Reference proteome</keyword>
<evidence type="ECO:0000313" key="4">
    <source>
        <dbReference type="Proteomes" id="UP000319986"/>
    </source>
</evidence>
<dbReference type="RefSeq" id="WP_014009649.1">
    <property type="nucleotide sequence ID" value="NZ_BJNT01000007.1"/>
</dbReference>
<dbReference type="InterPro" id="IPR016155">
    <property type="entry name" value="Mopterin_synth/thiamin_S_b"/>
</dbReference>
<dbReference type="Pfam" id="PF02597">
    <property type="entry name" value="ThiS"/>
    <property type="match status" value="1"/>
</dbReference>
<dbReference type="GeneID" id="82887189"/>
<dbReference type="Proteomes" id="UP000319986">
    <property type="component" value="Unassembled WGS sequence"/>
</dbReference>
<dbReference type="AlphaFoldDB" id="A0A0X8XW65"/>
<dbReference type="OMA" id="WEIEILT"/>
<dbReference type="SUPFAM" id="SSF54285">
    <property type="entry name" value="MoaD/ThiS"/>
    <property type="match status" value="1"/>
</dbReference>
<dbReference type="EMBL" id="FAUH01000003">
    <property type="protein sequence ID" value="CUU65225.1"/>
    <property type="molecule type" value="Genomic_DNA"/>
</dbReference>
<proteinExistence type="predicted"/>
<gene>
    <name evidence="2" type="primary">thiS</name>
    <name evidence="2" type="ORF">CVA01_10470</name>
    <name evidence="1" type="ORF">CVAR292_00543</name>
</gene>